<dbReference type="InterPro" id="IPR003959">
    <property type="entry name" value="ATPase_AAA_core"/>
</dbReference>
<dbReference type="GO" id="GO:0005524">
    <property type="term" value="F:ATP binding"/>
    <property type="evidence" value="ECO:0007669"/>
    <property type="project" value="UniProtKB-KW"/>
</dbReference>
<name>A0A1F7Z1W9_9BACT</name>
<feature type="domain" description="AAA+ ATPase" evidence="4">
    <location>
        <begin position="45"/>
        <end position="155"/>
    </location>
</feature>
<dbReference type="InterPro" id="IPR008921">
    <property type="entry name" value="DNA_pol3_clamp-load_cplx_C"/>
</dbReference>
<dbReference type="SMART" id="SM00382">
    <property type="entry name" value="AAA"/>
    <property type="match status" value="1"/>
</dbReference>
<proteinExistence type="inferred from homology"/>
<evidence type="ECO:0000313" key="6">
    <source>
        <dbReference type="Proteomes" id="UP000178870"/>
    </source>
</evidence>
<dbReference type="CDD" id="cd18139">
    <property type="entry name" value="HLD_clamp_RarA"/>
    <property type="match status" value="1"/>
</dbReference>
<gene>
    <name evidence="5" type="ORF">A2803_04720</name>
</gene>
<dbReference type="InterPro" id="IPR027417">
    <property type="entry name" value="P-loop_NTPase"/>
</dbReference>
<dbReference type="Pfam" id="PF16193">
    <property type="entry name" value="AAA_assoc_2"/>
    <property type="match status" value="1"/>
</dbReference>
<evidence type="ECO:0000259" key="4">
    <source>
        <dbReference type="SMART" id="SM00382"/>
    </source>
</evidence>
<evidence type="ECO:0000256" key="1">
    <source>
        <dbReference type="ARBA" id="ARBA00008959"/>
    </source>
</evidence>
<dbReference type="SUPFAM" id="SSF52540">
    <property type="entry name" value="P-loop containing nucleoside triphosphate hydrolases"/>
    <property type="match status" value="1"/>
</dbReference>
<dbReference type="GO" id="GO:0017116">
    <property type="term" value="F:single-stranded DNA helicase activity"/>
    <property type="evidence" value="ECO:0007669"/>
    <property type="project" value="TreeGrafter"/>
</dbReference>
<dbReference type="SUPFAM" id="SSF48019">
    <property type="entry name" value="post-AAA+ oligomerization domain-like"/>
    <property type="match status" value="1"/>
</dbReference>
<dbReference type="Gene3D" id="1.10.3710.10">
    <property type="entry name" value="DNA polymerase III clamp loader subunits, C-terminal domain"/>
    <property type="match status" value="1"/>
</dbReference>
<dbReference type="InterPro" id="IPR003593">
    <property type="entry name" value="AAA+_ATPase"/>
</dbReference>
<sequence length="387" mass="43520">MANAPLAEKLRPKKLSEFIGQSNLVGKEGIIRKLLAPNVARGEVGFPSLIFWGPPGSGKTTLARIIAGELQRQYFEISAVNASSKEIQKLVKDNSNFILFIDEIHRFNKAQQDRLLPYVERGDFILIGATTENPSFEVIAPLLSRSRVLVLKQHSEKELELILNKALKYLKIKIDKKAEEFLVESSNGDARVLINVLEIANSLKTKYKILDTTIIENALQRRQLTFDKQGEEYYNVISAFIKSMRASQPDAVLYYLARMVEAGQDPLYIARRMVVFASEDIGMAQPTALVVANEVFRACETIGYPECAINLAHGVVYLATAKKDRSAYNAYMAALSDVRQHGNLPVPMNIRNPSTKLMKGLGYSKGYEKYDTQSYLPDRLKGKKYYN</sequence>
<dbReference type="Pfam" id="PF12002">
    <property type="entry name" value="MgsA_C"/>
    <property type="match status" value="1"/>
</dbReference>
<dbReference type="InterPro" id="IPR051314">
    <property type="entry name" value="AAA_ATPase_RarA/MGS1/WRNIP1"/>
</dbReference>
<dbReference type="GO" id="GO:0000731">
    <property type="term" value="P:DNA synthesis involved in DNA repair"/>
    <property type="evidence" value="ECO:0007669"/>
    <property type="project" value="TreeGrafter"/>
</dbReference>
<dbReference type="EMBL" id="MGGP01000001">
    <property type="protein sequence ID" value="OGM33470.1"/>
    <property type="molecule type" value="Genomic_DNA"/>
</dbReference>
<keyword evidence="3" id="KW-0067">ATP-binding</keyword>
<dbReference type="PANTHER" id="PTHR13779:SF7">
    <property type="entry name" value="ATPASE WRNIP1"/>
    <property type="match status" value="1"/>
</dbReference>
<comment type="caution">
    <text evidence="5">The sequence shown here is derived from an EMBL/GenBank/DDBJ whole genome shotgun (WGS) entry which is preliminary data.</text>
</comment>
<dbReference type="AlphaFoldDB" id="A0A1F7Z1W9"/>
<dbReference type="Gene3D" id="1.20.272.10">
    <property type="match status" value="1"/>
</dbReference>
<dbReference type="InterPro" id="IPR021886">
    <property type="entry name" value="MgsA_C"/>
</dbReference>
<dbReference type="GO" id="GO:0008047">
    <property type="term" value="F:enzyme activator activity"/>
    <property type="evidence" value="ECO:0007669"/>
    <property type="project" value="TreeGrafter"/>
</dbReference>
<reference evidence="5 6" key="1">
    <citation type="journal article" date="2016" name="Nat. Commun.">
        <title>Thousands of microbial genomes shed light on interconnected biogeochemical processes in an aquifer system.</title>
        <authorList>
            <person name="Anantharaman K."/>
            <person name="Brown C.T."/>
            <person name="Hug L.A."/>
            <person name="Sharon I."/>
            <person name="Castelle C.J."/>
            <person name="Probst A.J."/>
            <person name="Thomas B.C."/>
            <person name="Singh A."/>
            <person name="Wilkins M.J."/>
            <person name="Karaoz U."/>
            <person name="Brodie E.L."/>
            <person name="Williams K.H."/>
            <person name="Hubbard S.S."/>
            <person name="Banfield J.F."/>
        </authorList>
    </citation>
    <scope>NUCLEOTIDE SEQUENCE [LARGE SCALE GENOMIC DNA]</scope>
</reference>
<comment type="similarity">
    <text evidence="1">Belongs to the AAA ATPase family. RarA/MGS1/WRNIP1 subfamily.</text>
</comment>
<dbReference type="PANTHER" id="PTHR13779">
    <property type="entry name" value="WERNER HELICASE-INTERACTING PROTEIN 1 FAMILY MEMBER"/>
    <property type="match status" value="1"/>
</dbReference>
<dbReference type="GO" id="GO:0003677">
    <property type="term" value="F:DNA binding"/>
    <property type="evidence" value="ECO:0007669"/>
    <property type="project" value="InterPro"/>
</dbReference>
<evidence type="ECO:0000313" key="5">
    <source>
        <dbReference type="EMBL" id="OGM33470.1"/>
    </source>
</evidence>
<dbReference type="Proteomes" id="UP000178870">
    <property type="component" value="Unassembled WGS sequence"/>
</dbReference>
<evidence type="ECO:0000256" key="3">
    <source>
        <dbReference type="ARBA" id="ARBA00022840"/>
    </source>
</evidence>
<dbReference type="Pfam" id="PF00004">
    <property type="entry name" value="AAA"/>
    <property type="match status" value="1"/>
</dbReference>
<evidence type="ECO:0000256" key="2">
    <source>
        <dbReference type="ARBA" id="ARBA00022741"/>
    </source>
</evidence>
<dbReference type="GO" id="GO:0006261">
    <property type="term" value="P:DNA-templated DNA replication"/>
    <property type="evidence" value="ECO:0007669"/>
    <property type="project" value="TreeGrafter"/>
</dbReference>
<dbReference type="Gene3D" id="1.10.8.60">
    <property type="match status" value="1"/>
</dbReference>
<dbReference type="GO" id="GO:0016887">
    <property type="term" value="F:ATP hydrolysis activity"/>
    <property type="evidence" value="ECO:0007669"/>
    <property type="project" value="InterPro"/>
</dbReference>
<organism evidence="5 6">
    <name type="scientific">Candidatus Woesebacteria bacterium RIFCSPHIGHO2_01_FULL_44_21</name>
    <dbReference type="NCBI Taxonomy" id="1802503"/>
    <lineage>
        <taxon>Bacteria</taxon>
        <taxon>Candidatus Woeseibacteriota</taxon>
    </lineage>
</organism>
<accession>A0A1F7Z1W9</accession>
<dbReference type="InterPro" id="IPR032423">
    <property type="entry name" value="AAA_assoc_2"/>
</dbReference>
<keyword evidence="2" id="KW-0547">Nucleotide-binding</keyword>
<dbReference type="Gene3D" id="3.40.50.300">
    <property type="entry name" value="P-loop containing nucleotide triphosphate hydrolases"/>
    <property type="match status" value="1"/>
</dbReference>
<protein>
    <submittedName>
        <fullName evidence="5">AAA family ATPase</fullName>
    </submittedName>
</protein>
<dbReference type="FunFam" id="1.20.272.10:FF:000001">
    <property type="entry name" value="Putative AAA family ATPase"/>
    <property type="match status" value="1"/>
</dbReference>
<dbReference type="CDD" id="cd00009">
    <property type="entry name" value="AAA"/>
    <property type="match status" value="1"/>
</dbReference>